<dbReference type="GO" id="GO:0006493">
    <property type="term" value="P:protein O-linked glycosylation"/>
    <property type="evidence" value="ECO:0007669"/>
    <property type="project" value="TreeGrafter"/>
</dbReference>
<dbReference type="GO" id="GO:0004653">
    <property type="term" value="F:polypeptide N-acetylgalactosaminyltransferase activity"/>
    <property type="evidence" value="ECO:0007669"/>
    <property type="project" value="TreeGrafter"/>
</dbReference>
<feature type="region of interest" description="Disordered" evidence="3">
    <location>
        <begin position="1"/>
        <end position="27"/>
    </location>
</feature>
<proteinExistence type="predicted"/>
<feature type="compositionally biased region" description="Low complexity" evidence="3">
    <location>
        <begin position="1"/>
        <end position="16"/>
    </location>
</feature>
<keyword evidence="2" id="KW-1015">Disulfide bond</keyword>
<dbReference type="InterPro" id="IPR035992">
    <property type="entry name" value="Ricin_B-like_lectins"/>
</dbReference>
<keyword evidence="1" id="KW-0430">Lectin</keyword>
<gene>
    <name evidence="5" type="ORF">PBAH0796_LOCUS31505</name>
</gene>
<reference evidence="5" key="1">
    <citation type="submission" date="2021-01" db="EMBL/GenBank/DDBJ databases">
        <authorList>
            <person name="Corre E."/>
            <person name="Pelletier E."/>
            <person name="Niang G."/>
            <person name="Scheremetjew M."/>
            <person name="Finn R."/>
            <person name="Kale V."/>
            <person name="Holt S."/>
            <person name="Cochrane G."/>
            <person name="Meng A."/>
            <person name="Brown T."/>
            <person name="Cohen L."/>
        </authorList>
    </citation>
    <scope>NUCLEOTIDE SEQUENCE</scope>
    <source>
        <strain evidence="5">Pbaha01</strain>
    </source>
</reference>
<dbReference type="PROSITE" id="PS50231">
    <property type="entry name" value="RICIN_B_LECTIN"/>
    <property type="match status" value="1"/>
</dbReference>
<organism evidence="5">
    <name type="scientific">Pyrodinium bahamense</name>
    <dbReference type="NCBI Taxonomy" id="73915"/>
    <lineage>
        <taxon>Eukaryota</taxon>
        <taxon>Sar</taxon>
        <taxon>Alveolata</taxon>
        <taxon>Dinophyceae</taxon>
        <taxon>Gonyaulacales</taxon>
        <taxon>Pyrocystaceae</taxon>
        <taxon>Pyrodinium</taxon>
    </lineage>
</organism>
<dbReference type="Gene3D" id="2.80.10.50">
    <property type="match status" value="2"/>
</dbReference>
<feature type="domain" description="Ricin B lectin" evidence="4">
    <location>
        <begin position="144"/>
        <end position="273"/>
    </location>
</feature>
<dbReference type="InterPro" id="IPR000772">
    <property type="entry name" value="Ricin_B_lectin"/>
</dbReference>
<dbReference type="PANTHER" id="PTHR11675:SF126">
    <property type="entry name" value="RICIN B LECTIN DOMAIN-CONTAINING PROTEIN"/>
    <property type="match status" value="1"/>
</dbReference>
<sequence length="442" mass="48204">MAAAGPAGRRAAGQRAEYAPVKADDDHVKERSAVADFWQPEPLENIFLEDGAPVASGGDLARSLRGDAAWRRGAAPTLSWFSWIRTAVTSGSVLGLVALAAVLRSRAGSHTAGLGGRHVREKPFIERVEVGAEGHLLDERDGAFWVGHVVNKGGLCITDRSLGKEGSEPVAATCSESKRLWVYSRLHSHSLVKSSQGLCLDAPHPEKKGSKVHMWQCFPKLKAQYWDHNRTTKQLRSRRSGLCLQVADAKMENSSLSLEECKLSEPKQQWDFVYQRGAVQTQMPRIVAEGWQGQIATVRNLCLKAAAPSLSGSGILLQSCDGEGKWSYVNSTIVSPDGLCLDAYFEDNEGKVHLWKCFPLLENQQWKYDGATGLISSENGYCLDLLEAGMKNSVITTRTCDPTVETQHFIMGKEKSHAFGSRARFPGFAAAVLTAVAAVLQQ</sequence>
<evidence type="ECO:0000259" key="4">
    <source>
        <dbReference type="SMART" id="SM00458"/>
    </source>
</evidence>
<evidence type="ECO:0000313" key="5">
    <source>
        <dbReference type="EMBL" id="CAD8387817.1"/>
    </source>
</evidence>
<evidence type="ECO:0000256" key="3">
    <source>
        <dbReference type="SAM" id="MobiDB-lite"/>
    </source>
</evidence>
<dbReference type="AlphaFoldDB" id="A0A7S0BAY5"/>
<evidence type="ECO:0000256" key="2">
    <source>
        <dbReference type="ARBA" id="ARBA00023157"/>
    </source>
</evidence>
<dbReference type="Pfam" id="PF00652">
    <property type="entry name" value="Ricin_B_lectin"/>
    <property type="match status" value="2"/>
</dbReference>
<protein>
    <recommendedName>
        <fullName evidence="4">Ricin B lectin domain-containing protein</fullName>
    </recommendedName>
</protein>
<feature type="domain" description="Ricin B lectin" evidence="4">
    <location>
        <begin position="292"/>
        <end position="412"/>
    </location>
</feature>
<dbReference type="PANTHER" id="PTHR11675">
    <property type="entry name" value="N-ACETYLGALACTOSAMINYLTRANSFERASE"/>
    <property type="match status" value="1"/>
</dbReference>
<accession>A0A7S0BAY5</accession>
<name>A0A7S0BAY5_9DINO</name>
<dbReference type="SMART" id="SM00458">
    <property type="entry name" value="RICIN"/>
    <property type="match status" value="2"/>
</dbReference>
<dbReference type="SUPFAM" id="SSF50370">
    <property type="entry name" value="Ricin B-like lectins"/>
    <property type="match status" value="2"/>
</dbReference>
<dbReference type="EMBL" id="HBEG01051769">
    <property type="protein sequence ID" value="CAD8387817.1"/>
    <property type="molecule type" value="Transcribed_RNA"/>
</dbReference>
<evidence type="ECO:0000256" key="1">
    <source>
        <dbReference type="ARBA" id="ARBA00022734"/>
    </source>
</evidence>
<dbReference type="GO" id="GO:0030246">
    <property type="term" value="F:carbohydrate binding"/>
    <property type="evidence" value="ECO:0007669"/>
    <property type="project" value="UniProtKB-KW"/>
</dbReference>